<sequence length="193" mass="20472">MVAAREQNRRRETASQFTADRSGVAAVEFALILPFLLLLLIGMAETTSALNQDRKVSQIASSVADLVAQSESISTSEAADIMLAASAIMSPYESSRLSVTIASVSFDGNGNAEVDWSVDQDGGTPWPTGSEPPIDIPDTVAKAGTSLVVGQSNYTYIPMFASLAQNLFPSAATIPMGDVYFLRPRLSTSVTFN</sequence>
<name>A0A944GVI6_9HYPH</name>
<feature type="transmembrane region" description="Helical" evidence="1">
    <location>
        <begin position="21"/>
        <end position="44"/>
    </location>
</feature>
<evidence type="ECO:0000259" key="2">
    <source>
        <dbReference type="Pfam" id="PF07811"/>
    </source>
</evidence>
<dbReference type="RefSeq" id="WP_213217812.1">
    <property type="nucleotide sequence ID" value="NZ_QTKU01000005.1"/>
</dbReference>
<dbReference type="InterPro" id="IPR012495">
    <property type="entry name" value="TadE-like_dom"/>
</dbReference>
<keyword evidence="1" id="KW-0812">Transmembrane</keyword>
<reference evidence="3" key="2">
    <citation type="journal article" date="2021" name="Microorganisms">
        <title>Bacterial Dimethylsulfoniopropionate Biosynthesis in the East China Sea.</title>
        <authorList>
            <person name="Liu J."/>
            <person name="Zhang Y."/>
            <person name="Liu J."/>
            <person name="Zhong H."/>
            <person name="Williams B.T."/>
            <person name="Zheng Y."/>
            <person name="Curson A.R.J."/>
            <person name="Sun C."/>
            <person name="Sun H."/>
            <person name="Song D."/>
            <person name="Wagner Mackenzie B."/>
            <person name="Bermejo Martinez A."/>
            <person name="Todd J.D."/>
            <person name="Zhang X.H."/>
        </authorList>
    </citation>
    <scope>NUCLEOTIDE SEQUENCE</scope>
    <source>
        <strain evidence="3">AESS21</strain>
    </source>
</reference>
<keyword evidence="1" id="KW-0472">Membrane</keyword>
<dbReference type="EMBL" id="QTKU01000005">
    <property type="protein sequence ID" value="MBS8262495.1"/>
    <property type="molecule type" value="Genomic_DNA"/>
</dbReference>
<reference evidence="3" key="1">
    <citation type="submission" date="2018-08" db="EMBL/GenBank/DDBJ databases">
        <authorList>
            <person name="Jin W."/>
            <person name="Wang H."/>
            <person name="Yang Y."/>
            <person name="Li M."/>
            <person name="Liu J."/>
        </authorList>
    </citation>
    <scope>NUCLEOTIDE SEQUENCE</scope>
    <source>
        <strain evidence="3">AESS21</strain>
    </source>
</reference>
<gene>
    <name evidence="3" type="ORF">DYI23_19880</name>
</gene>
<dbReference type="Proteomes" id="UP000705379">
    <property type="component" value="Unassembled WGS sequence"/>
</dbReference>
<comment type="caution">
    <text evidence="3">The sequence shown here is derived from an EMBL/GenBank/DDBJ whole genome shotgun (WGS) entry which is preliminary data.</text>
</comment>
<organism evidence="3 4">
    <name type="scientific">Roseibium polysiphoniae</name>
    <dbReference type="NCBI Taxonomy" id="2571221"/>
    <lineage>
        <taxon>Bacteria</taxon>
        <taxon>Pseudomonadati</taxon>
        <taxon>Pseudomonadota</taxon>
        <taxon>Alphaproteobacteria</taxon>
        <taxon>Hyphomicrobiales</taxon>
        <taxon>Stappiaceae</taxon>
        <taxon>Roseibium</taxon>
    </lineage>
</organism>
<protein>
    <submittedName>
        <fullName evidence="3">Pilus assembly protein</fullName>
    </submittedName>
</protein>
<evidence type="ECO:0000313" key="4">
    <source>
        <dbReference type="Proteomes" id="UP000705379"/>
    </source>
</evidence>
<feature type="domain" description="TadE-like" evidence="2">
    <location>
        <begin position="23"/>
        <end position="64"/>
    </location>
</feature>
<keyword evidence="1" id="KW-1133">Transmembrane helix</keyword>
<accession>A0A944GVI6</accession>
<dbReference type="AlphaFoldDB" id="A0A944GVI6"/>
<evidence type="ECO:0000256" key="1">
    <source>
        <dbReference type="SAM" id="Phobius"/>
    </source>
</evidence>
<evidence type="ECO:0000313" key="3">
    <source>
        <dbReference type="EMBL" id="MBS8262495.1"/>
    </source>
</evidence>
<dbReference type="Pfam" id="PF07811">
    <property type="entry name" value="TadE"/>
    <property type="match status" value="1"/>
</dbReference>
<proteinExistence type="predicted"/>